<organism evidence="1 2">
    <name type="scientific">Brevibacterium aurantiacum</name>
    <dbReference type="NCBI Taxonomy" id="273384"/>
    <lineage>
        <taxon>Bacteria</taxon>
        <taxon>Bacillati</taxon>
        <taxon>Actinomycetota</taxon>
        <taxon>Actinomycetes</taxon>
        <taxon>Micrococcales</taxon>
        <taxon>Brevibacteriaceae</taxon>
        <taxon>Brevibacterium</taxon>
    </lineage>
</organism>
<protein>
    <recommendedName>
        <fullName evidence="3">DUF559 domain-containing protein</fullName>
    </recommendedName>
</protein>
<evidence type="ECO:0000313" key="2">
    <source>
        <dbReference type="Proteomes" id="UP000217720"/>
    </source>
</evidence>
<proteinExistence type="predicted"/>
<reference evidence="1 2" key="1">
    <citation type="journal article" date="2017" name="Elife">
        <title>Extensive horizontal gene transfer in cheese-associated bacteria.</title>
        <authorList>
            <person name="Bonham K.S."/>
            <person name="Wolfe B.E."/>
            <person name="Dutton R.J."/>
        </authorList>
    </citation>
    <scope>NUCLEOTIDE SEQUENCE [LARGE SCALE GENOMIC DNA]</scope>
    <source>
        <strain evidence="1 2">900_6</strain>
    </source>
</reference>
<evidence type="ECO:0000313" key="1">
    <source>
        <dbReference type="EMBL" id="PCC51729.1"/>
    </source>
</evidence>
<dbReference type="Proteomes" id="UP000217720">
    <property type="component" value="Unassembled WGS sequence"/>
</dbReference>
<dbReference type="SUPFAM" id="SSF52980">
    <property type="entry name" value="Restriction endonuclease-like"/>
    <property type="match status" value="1"/>
</dbReference>
<dbReference type="InterPro" id="IPR011335">
    <property type="entry name" value="Restrct_endonuc-II-like"/>
</dbReference>
<sequence>MRTLRSIEWLKLPVLNPLQVFSQLASVCSVESLVKVGDAAIGNWKSPPQFTLGTLTEHISETKHLRARPKLEAAVDLIREDVDSPMETDLRLWAISRNLPEPEVHPAVYCPTIDRTLHPDLGYPKKKLALEYEGDHHRISEYQWAADIDRVNALRAAGWTVIRVTKSTSRQQLERDIRHHLGLQ</sequence>
<accession>A0A2A3ZJE2</accession>
<comment type="caution">
    <text evidence="1">The sequence shown here is derived from an EMBL/GenBank/DDBJ whole genome shotgun (WGS) entry which is preliminary data.</text>
</comment>
<dbReference type="EMBL" id="NRGO01000004">
    <property type="protein sequence ID" value="PCC51729.1"/>
    <property type="molecule type" value="Genomic_DNA"/>
</dbReference>
<evidence type="ECO:0008006" key="3">
    <source>
        <dbReference type="Google" id="ProtNLM"/>
    </source>
</evidence>
<name>A0A2A3ZJE2_BREAU</name>
<dbReference type="Gene3D" id="3.40.960.10">
    <property type="entry name" value="VSR Endonuclease"/>
    <property type="match status" value="1"/>
</dbReference>
<dbReference type="AlphaFoldDB" id="A0A2A3ZJE2"/>
<gene>
    <name evidence="1" type="ORF">CIK62_03235</name>
</gene>